<proteinExistence type="predicted"/>
<reference evidence="1 2" key="1">
    <citation type="submission" date="2014-11" db="EMBL/GenBank/DDBJ databases">
        <title>Draft Genome Sequences of Paenibacillus polymyxa NRRL B-30509 and Paenibacillus terrae NRRL B-30644, Strains from a Poultry Environment that Produce Tridecaptin A and Paenicidins.</title>
        <authorList>
            <person name="van Belkum M.J."/>
            <person name="Lohans C.T."/>
            <person name="Vederas J.C."/>
        </authorList>
    </citation>
    <scope>NUCLEOTIDE SEQUENCE [LARGE SCALE GENOMIC DNA]</scope>
    <source>
        <strain evidence="1 2">NRRL B-30644</strain>
    </source>
</reference>
<dbReference type="RefSeq" id="WP_044648319.1">
    <property type="nucleotide sequence ID" value="NZ_JTHP01000059.1"/>
</dbReference>
<dbReference type="EMBL" id="JTHP01000059">
    <property type="protein sequence ID" value="KJD43378.1"/>
    <property type="molecule type" value="Genomic_DNA"/>
</dbReference>
<dbReference type="PATRIC" id="fig|159743.3.peg.5122"/>
<protein>
    <submittedName>
        <fullName evidence="1">Uncharacterized protein</fullName>
    </submittedName>
</protein>
<dbReference type="OrthoDB" id="2628779at2"/>
<sequence length="73" mass="7943">MPLVISIIAGDAFMAKKKSEKHVKLNINFIPVEGDVIEIIGKALEPNINSILARHGASLKIGLFEIIRNHAKG</sequence>
<name>A0A0D7WXD0_9BACL</name>
<organism evidence="1 2">
    <name type="scientific">Paenibacillus terrae</name>
    <dbReference type="NCBI Taxonomy" id="159743"/>
    <lineage>
        <taxon>Bacteria</taxon>
        <taxon>Bacillati</taxon>
        <taxon>Bacillota</taxon>
        <taxon>Bacilli</taxon>
        <taxon>Bacillales</taxon>
        <taxon>Paenibacillaceae</taxon>
        <taxon>Paenibacillus</taxon>
    </lineage>
</organism>
<gene>
    <name evidence="1" type="ORF">QD47_23015</name>
</gene>
<dbReference type="AlphaFoldDB" id="A0A0D7WXD0"/>
<comment type="caution">
    <text evidence="1">The sequence shown here is derived from an EMBL/GenBank/DDBJ whole genome shotgun (WGS) entry which is preliminary data.</text>
</comment>
<dbReference type="Proteomes" id="UP000032534">
    <property type="component" value="Unassembled WGS sequence"/>
</dbReference>
<keyword evidence="2" id="KW-1185">Reference proteome</keyword>
<accession>A0A0D7WXD0</accession>
<evidence type="ECO:0000313" key="1">
    <source>
        <dbReference type="EMBL" id="KJD43378.1"/>
    </source>
</evidence>
<evidence type="ECO:0000313" key="2">
    <source>
        <dbReference type="Proteomes" id="UP000032534"/>
    </source>
</evidence>